<dbReference type="GO" id="GO:0016757">
    <property type="term" value="F:glycosyltransferase activity"/>
    <property type="evidence" value="ECO:0007669"/>
    <property type="project" value="UniProtKB-KW"/>
</dbReference>
<evidence type="ECO:0000256" key="1">
    <source>
        <dbReference type="ARBA" id="ARBA00022676"/>
    </source>
</evidence>
<evidence type="ECO:0000259" key="3">
    <source>
        <dbReference type="Pfam" id="PF00156"/>
    </source>
</evidence>
<dbReference type="AlphaFoldDB" id="A0A4R8WWD3"/>
<dbReference type="Gene3D" id="3.40.50.2020">
    <property type="match status" value="1"/>
</dbReference>
<dbReference type="InterPro" id="IPR000836">
    <property type="entry name" value="PRTase_dom"/>
</dbReference>
<dbReference type="SUPFAM" id="SSF53271">
    <property type="entry name" value="PRTase-like"/>
    <property type="match status" value="1"/>
</dbReference>
<sequence length="189" mass="20095">MAFDAHDAGTDLTGIQREVLEWNVFADAARTLAASVLASGYQTDVVIAIARGGLLLAGAMSYALGTKNCGSINVQFYTGVDERLPEPVLSGPMLDAPALTGLRVLLVDDVSDSGHTLALVVALLRECAAEVRTATLYTKPRTVLVPDYTWRETDRWIVFPWSSLPLVAATVAPPERVATVSSVPEAVLA</sequence>
<dbReference type="EMBL" id="SOFP01000011">
    <property type="protein sequence ID" value="TFC19574.1"/>
    <property type="molecule type" value="Genomic_DNA"/>
</dbReference>
<feature type="domain" description="Phosphoribosyltransferase" evidence="3">
    <location>
        <begin position="18"/>
        <end position="162"/>
    </location>
</feature>
<dbReference type="OrthoDB" id="307631at2"/>
<accession>A0A4R8WWD3</accession>
<gene>
    <name evidence="4" type="ORF">E3O19_02795</name>
</gene>
<keyword evidence="1 4" id="KW-0328">Glycosyltransferase</keyword>
<keyword evidence="5" id="KW-1185">Reference proteome</keyword>
<organism evidence="4 5">
    <name type="scientific">Cryobacterium algoritolerans</name>
    <dbReference type="NCBI Taxonomy" id="1259184"/>
    <lineage>
        <taxon>Bacteria</taxon>
        <taxon>Bacillati</taxon>
        <taxon>Actinomycetota</taxon>
        <taxon>Actinomycetes</taxon>
        <taxon>Micrococcales</taxon>
        <taxon>Microbacteriaceae</taxon>
        <taxon>Cryobacterium</taxon>
    </lineage>
</organism>
<evidence type="ECO:0000313" key="4">
    <source>
        <dbReference type="EMBL" id="TFC19574.1"/>
    </source>
</evidence>
<dbReference type="CDD" id="cd06223">
    <property type="entry name" value="PRTases_typeI"/>
    <property type="match status" value="1"/>
</dbReference>
<protein>
    <submittedName>
        <fullName evidence="4">Phosphoribosyltransferase</fullName>
    </submittedName>
</protein>
<dbReference type="InterPro" id="IPR029057">
    <property type="entry name" value="PRTase-like"/>
</dbReference>
<proteinExistence type="predicted"/>
<dbReference type="PANTHER" id="PTHR43363:SF1">
    <property type="entry name" value="HYPOXANTHINE-GUANINE PHOSPHORIBOSYLTRANSFERASE"/>
    <property type="match status" value="1"/>
</dbReference>
<dbReference type="Proteomes" id="UP000298412">
    <property type="component" value="Unassembled WGS sequence"/>
</dbReference>
<evidence type="ECO:0000256" key="2">
    <source>
        <dbReference type="ARBA" id="ARBA00022679"/>
    </source>
</evidence>
<name>A0A4R8WWD3_9MICO</name>
<dbReference type="Pfam" id="PF00156">
    <property type="entry name" value="Pribosyltran"/>
    <property type="match status" value="1"/>
</dbReference>
<reference evidence="4 5" key="1">
    <citation type="submission" date="2019-03" db="EMBL/GenBank/DDBJ databases">
        <title>Genomics of glacier-inhabiting Cryobacterium strains.</title>
        <authorList>
            <person name="Liu Q."/>
            <person name="Xin Y.-H."/>
        </authorList>
    </citation>
    <scope>NUCLEOTIDE SEQUENCE [LARGE SCALE GENOMIC DNA]</scope>
    <source>
        <strain evidence="4 5">MDT1-3</strain>
    </source>
</reference>
<dbReference type="RefSeq" id="WP_134565098.1">
    <property type="nucleotide sequence ID" value="NZ_SOFP01000011.1"/>
</dbReference>
<comment type="caution">
    <text evidence="4">The sequence shown here is derived from an EMBL/GenBank/DDBJ whole genome shotgun (WGS) entry which is preliminary data.</text>
</comment>
<keyword evidence="2 4" id="KW-0808">Transferase</keyword>
<dbReference type="PANTHER" id="PTHR43363">
    <property type="entry name" value="HYPOXANTHINE PHOSPHORIBOSYLTRANSFERASE"/>
    <property type="match status" value="1"/>
</dbReference>
<evidence type="ECO:0000313" key="5">
    <source>
        <dbReference type="Proteomes" id="UP000298412"/>
    </source>
</evidence>